<protein>
    <submittedName>
        <fullName evidence="1">Uncharacterized protein</fullName>
    </submittedName>
</protein>
<evidence type="ECO:0000313" key="2">
    <source>
        <dbReference type="Proteomes" id="UP000298663"/>
    </source>
</evidence>
<dbReference type="Proteomes" id="UP000298663">
    <property type="component" value="Unassembled WGS sequence"/>
</dbReference>
<keyword evidence="2" id="KW-1185">Reference proteome</keyword>
<evidence type="ECO:0000313" key="1">
    <source>
        <dbReference type="EMBL" id="TKR67123.1"/>
    </source>
</evidence>
<dbReference type="PANTHER" id="PTHR37443">
    <property type="entry name" value="PROTEIN CBG09852-RELATED"/>
    <property type="match status" value="1"/>
</dbReference>
<proteinExistence type="predicted"/>
<sequence>MLICFLTFKFSRQQLWGRRPSLRPPHRTSSLRHDPETYDDQIGQCKFWPPRGVSSAEFLGVFVPPTIRDQVWNLKPMNCISIGRKCYCCCAPYRVNPCDAKCTLDPCHNGHAFTTQRILQLREKWLRRSG</sequence>
<name>A0A4U5ME28_STECR</name>
<dbReference type="EMBL" id="AZBU02000008">
    <property type="protein sequence ID" value="TKR67123.1"/>
    <property type="molecule type" value="Genomic_DNA"/>
</dbReference>
<reference evidence="1 2" key="2">
    <citation type="journal article" date="2019" name="G3 (Bethesda)">
        <title>Hybrid Assembly of the Genome of the Entomopathogenic Nematode Steinernema carpocapsae Identifies the X-Chromosome.</title>
        <authorList>
            <person name="Serra L."/>
            <person name="Macchietto M."/>
            <person name="Macias-Munoz A."/>
            <person name="McGill C.J."/>
            <person name="Rodriguez I.M."/>
            <person name="Rodriguez B."/>
            <person name="Murad R."/>
            <person name="Mortazavi A."/>
        </authorList>
    </citation>
    <scope>NUCLEOTIDE SEQUENCE [LARGE SCALE GENOMIC DNA]</scope>
    <source>
        <strain evidence="1 2">ALL</strain>
    </source>
</reference>
<reference evidence="1 2" key="1">
    <citation type="journal article" date="2015" name="Genome Biol.">
        <title>Comparative genomics of Steinernema reveals deeply conserved gene regulatory networks.</title>
        <authorList>
            <person name="Dillman A.R."/>
            <person name="Macchietto M."/>
            <person name="Porter C.F."/>
            <person name="Rogers A."/>
            <person name="Williams B."/>
            <person name="Antoshechkin I."/>
            <person name="Lee M.M."/>
            <person name="Goodwin Z."/>
            <person name="Lu X."/>
            <person name="Lewis E.E."/>
            <person name="Goodrich-Blair H."/>
            <person name="Stock S.P."/>
            <person name="Adams B.J."/>
            <person name="Sternberg P.W."/>
            <person name="Mortazavi A."/>
        </authorList>
    </citation>
    <scope>NUCLEOTIDE SEQUENCE [LARGE SCALE GENOMIC DNA]</scope>
    <source>
        <strain evidence="1 2">ALL</strain>
    </source>
</reference>
<dbReference type="InterPro" id="IPR040271">
    <property type="entry name" value="T19C3.2-like"/>
</dbReference>
<organism evidence="1 2">
    <name type="scientific">Steinernema carpocapsae</name>
    <name type="common">Entomopathogenic nematode</name>
    <dbReference type="NCBI Taxonomy" id="34508"/>
    <lineage>
        <taxon>Eukaryota</taxon>
        <taxon>Metazoa</taxon>
        <taxon>Ecdysozoa</taxon>
        <taxon>Nematoda</taxon>
        <taxon>Chromadorea</taxon>
        <taxon>Rhabditida</taxon>
        <taxon>Tylenchina</taxon>
        <taxon>Panagrolaimomorpha</taxon>
        <taxon>Strongyloidoidea</taxon>
        <taxon>Steinernematidae</taxon>
        <taxon>Steinernema</taxon>
    </lineage>
</organism>
<comment type="caution">
    <text evidence="1">The sequence shown here is derived from an EMBL/GenBank/DDBJ whole genome shotgun (WGS) entry which is preliminary data.</text>
</comment>
<dbReference type="PANTHER" id="PTHR37443:SF1">
    <property type="entry name" value="PROTEIN CBG23797"/>
    <property type="match status" value="1"/>
</dbReference>
<gene>
    <name evidence="1" type="ORF">L596_023325</name>
</gene>
<accession>A0A4U5ME28</accession>
<dbReference type="OrthoDB" id="5912015at2759"/>
<dbReference type="AlphaFoldDB" id="A0A4U5ME28"/>